<dbReference type="PROSITE" id="PS51318">
    <property type="entry name" value="TAT"/>
    <property type="match status" value="1"/>
</dbReference>
<evidence type="ECO:0000313" key="7">
    <source>
        <dbReference type="Proteomes" id="UP000812013"/>
    </source>
</evidence>
<dbReference type="InterPro" id="IPR006059">
    <property type="entry name" value="SBP"/>
</dbReference>
<sequence length="503" mass="53842">MSVIPPTGNAAGLPPESRGPARTDPSGGAGEPAQQGLGRRELIKRSAALGLIAVPSAGFLSACASGGGETTKGPDQAPVTKENPFGVAKGGKLDVVVFKGGFGDDYAKAWEAAFDKKWGTASSHLGTQEITGKLQTRFNGGNPPDVVDNSGAQKIKLDVLFKAGQLADLTPVLDAPSLDDPTKKVRDTLIAGTIEQGTQGGKFVALNYVYTVYGFWYSGKLFKEKGWTPPKTWDEFLAVCTKAKEAGIGGLAHQGKYPYYINVVIMDLIAKKGGLEAMKAIDNLERNAFEGNPAALAGVEAVYELVEKGLLMPGTNGLTHTESQTAWNQYKAAFIPSGSWLENEQLKQTPDDFDMQFLPMPPLADSKLPFEAVRAGAGEPFIVPEKAANKPGGLEFVRSMLSREWSTVFAQQANSLTVVKDGVDPNVKLRPGTQSAVAALKAAGTNTFNYLYPDWYGEMDTAIQDASNELMAKRIQPKEWIKRCQAAVDKAAQDPNAKNNRRS</sequence>
<dbReference type="Gene3D" id="3.40.190.10">
    <property type="entry name" value="Periplasmic binding protein-like II"/>
    <property type="match status" value="2"/>
</dbReference>
<dbReference type="PANTHER" id="PTHR43649">
    <property type="entry name" value="ARABINOSE-BINDING PROTEIN-RELATED"/>
    <property type="match status" value="1"/>
</dbReference>
<comment type="caution">
    <text evidence="6">The sequence shown here is derived from an EMBL/GenBank/DDBJ whole genome shotgun (WGS) entry which is preliminary data.</text>
</comment>
<evidence type="ECO:0000256" key="2">
    <source>
        <dbReference type="ARBA" id="ARBA00008520"/>
    </source>
</evidence>
<keyword evidence="3" id="KW-0813">Transport</keyword>
<dbReference type="Pfam" id="PF01547">
    <property type="entry name" value="SBP_bac_1"/>
    <property type="match status" value="1"/>
</dbReference>
<dbReference type="Proteomes" id="UP000812013">
    <property type="component" value="Unassembled WGS sequence"/>
</dbReference>
<protein>
    <submittedName>
        <fullName evidence="6">Carbohydrate ABC transporter, N-acetylglucosamine/diacetylchitobiose-binding protein</fullName>
    </submittedName>
</protein>
<organism evidence="6 7">
    <name type="scientific">Streptomyces bambusae</name>
    <dbReference type="NCBI Taxonomy" id="1550616"/>
    <lineage>
        <taxon>Bacteria</taxon>
        <taxon>Bacillati</taxon>
        <taxon>Actinomycetota</taxon>
        <taxon>Actinomycetes</taxon>
        <taxon>Kitasatosporales</taxon>
        <taxon>Streptomycetaceae</taxon>
        <taxon>Streptomyces</taxon>
    </lineage>
</organism>
<accession>A0ABS6Z3X0</accession>
<keyword evidence="7" id="KW-1185">Reference proteome</keyword>
<gene>
    <name evidence="6" type="primary">ngcE</name>
    <name evidence="6" type="ORF">GPJ59_11325</name>
</gene>
<dbReference type="EMBL" id="WTFF01000059">
    <property type="protein sequence ID" value="MBW5482456.1"/>
    <property type="molecule type" value="Genomic_DNA"/>
</dbReference>
<evidence type="ECO:0000313" key="6">
    <source>
        <dbReference type="EMBL" id="MBW5482456.1"/>
    </source>
</evidence>
<comment type="similarity">
    <text evidence="2">Belongs to the bacterial solute-binding protein 1 family.</text>
</comment>
<evidence type="ECO:0000256" key="3">
    <source>
        <dbReference type="ARBA" id="ARBA00022448"/>
    </source>
</evidence>
<dbReference type="InterPro" id="IPR022386">
    <property type="entry name" value="Chitin_NgcE"/>
</dbReference>
<dbReference type="InterPro" id="IPR050490">
    <property type="entry name" value="Bact_solute-bd_prot1"/>
</dbReference>
<evidence type="ECO:0000256" key="5">
    <source>
        <dbReference type="SAM" id="MobiDB-lite"/>
    </source>
</evidence>
<dbReference type="PANTHER" id="PTHR43649:SF31">
    <property type="entry name" value="SN-GLYCEROL-3-PHOSPHATE-BINDING PERIPLASMIC PROTEIN UGPB"/>
    <property type="match status" value="1"/>
</dbReference>
<evidence type="ECO:0000256" key="1">
    <source>
        <dbReference type="ARBA" id="ARBA00004196"/>
    </source>
</evidence>
<dbReference type="RefSeq" id="WP_219666725.1">
    <property type="nucleotide sequence ID" value="NZ_WTFF01000059.1"/>
</dbReference>
<reference evidence="6 7" key="1">
    <citation type="submission" date="2019-12" db="EMBL/GenBank/DDBJ databases">
        <title>Genome sequence of Streptomyces bambusae.</title>
        <authorList>
            <person name="Bansal K."/>
            <person name="Choksket S."/>
            <person name="Korpole S."/>
            <person name="Patil P.B."/>
        </authorList>
    </citation>
    <scope>NUCLEOTIDE SEQUENCE [LARGE SCALE GENOMIC DNA]</scope>
    <source>
        <strain evidence="6 7">SK60</strain>
    </source>
</reference>
<keyword evidence="4" id="KW-0732">Signal</keyword>
<feature type="region of interest" description="Disordered" evidence="5">
    <location>
        <begin position="1"/>
        <end position="38"/>
    </location>
</feature>
<name>A0ABS6Z3X0_9ACTN</name>
<proteinExistence type="inferred from homology"/>
<dbReference type="NCBIfam" id="TIGR03851">
    <property type="entry name" value="chitin_NgcE"/>
    <property type="match status" value="1"/>
</dbReference>
<comment type="subcellular location">
    <subcellularLocation>
        <location evidence="1">Cell envelope</location>
    </subcellularLocation>
</comment>
<evidence type="ECO:0000256" key="4">
    <source>
        <dbReference type="ARBA" id="ARBA00022729"/>
    </source>
</evidence>
<dbReference type="SUPFAM" id="SSF53850">
    <property type="entry name" value="Periplasmic binding protein-like II"/>
    <property type="match status" value="1"/>
</dbReference>
<dbReference type="InterPro" id="IPR006311">
    <property type="entry name" value="TAT_signal"/>
</dbReference>